<keyword evidence="3" id="KW-1185">Reference proteome</keyword>
<evidence type="ECO:0000313" key="3">
    <source>
        <dbReference type="Proteomes" id="UP000008549"/>
    </source>
</evidence>
<feature type="region of interest" description="Disordered" evidence="1">
    <location>
        <begin position="1"/>
        <end position="26"/>
    </location>
</feature>
<dbReference type="EMBL" id="HE600983">
    <property type="protein sequence ID" value="CAS00015.1"/>
    <property type="molecule type" value="Genomic_DNA"/>
</dbReference>
<accession>B6IJ35</accession>
<evidence type="ECO:0000313" key="2">
    <source>
        <dbReference type="EMBL" id="CAS00015.1"/>
    </source>
</evidence>
<reference evidence="2 3" key="2">
    <citation type="journal article" date="2011" name="PLoS Genet.">
        <title>Caenorhabditis briggsae recombinant inbred line genotypes reveal inter-strain incompatibility and the evolution of recombination.</title>
        <authorList>
            <person name="Ross J.A."/>
            <person name="Koboldt D.C."/>
            <person name="Staisch J.E."/>
            <person name="Chamberlin H.M."/>
            <person name="Gupta B.P."/>
            <person name="Miller R.D."/>
            <person name="Baird S.E."/>
            <person name="Haag E.S."/>
        </authorList>
    </citation>
    <scope>NUCLEOTIDE SEQUENCE [LARGE SCALE GENOMIC DNA]</scope>
    <source>
        <strain evidence="2 3">AF16</strain>
    </source>
</reference>
<dbReference type="CTD" id="68919186"/>
<dbReference type="InParanoid" id="B6IJ35"/>
<dbReference type="AlphaFoldDB" id="B6IJ35"/>
<evidence type="ECO:0000256" key="1">
    <source>
        <dbReference type="SAM" id="MobiDB-lite"/>
    </source>
</evidence>
<protein>
    <submittedName>
        <fullName evidence="2">Protein CBG27737</fullName>
    </submittedName>
</protein>
<organism evidence="2 3">
    <name type="scientific">Caenorhabditis briggsae</name>
    <dbReference type="NCBI Taxonomy" id="6238"/>
    <lineage>
        <taxon>Eukaryota</taxon>
        <taxon>Metazoa</taxon>
        <taxon>Ecdysozoa</taxon>
        <taxon>Nematoda</taxon>
        <taxon>Chromadorea</taxon>
        <taxon>Rhabditida</taxon>
        <taxon>Rhabditina</taxon>
        <taxon>Rhabditomorpha</taxon>
        <taxon>Rhabditoidea</taxon>
        <taxon>Rhabditidae</taxon>
        <taxon>Peloderinae</taxon>
        <taxon>Caenorhabditis</taxon>
    </lineage>
</organism>
<proteinExistence type="predicted"/>
<dbReference type="RefSeq" id="XP_045099576.1">
    <property type="nucleotide sequence ID" value="XM_045239735.1"/>
</dbReference>
<dbReference type="Proteomes" id="UP000008549">
    <property type="component" value="Unassembled WGS sequence"/>
</dbReference>
<gene>
    <name evidence="2" type="ORF">CBG27737</name>
    <name evidence="2" type="ORF">CBG_27737</name>
</gene>
<feature type="compositionally biased region" description="Basic and acidic residues" evidence="1">
    <location>
        <begin position="1"/>
        <end position="11"/>
    </location>
</feature>
<dbReference type="GeneID" id="68919186"/>
<reference evidence="2 3" key="1">
    <citation type="journal article" date="2003" name="PLoS Biol.">
        <title>The genome sequence of Caenorhabditis briggsae: a platform for comparative genomics.</title>
        <authorList>
            <person name="Stein L.D."/>
            <person name="Bao Z."/>
            <person name="Blasiar D."/>
            <person name="Blumenthal T."/>
            <person name="Brent M.R."/>
            <person name="Chen N."/>
            <person name="Chinwalla A."/>
            <person name="Clarke L."/>
            <person name="Clee C."/>
            <person name="Coghlan A."/>
            <person name="Coulson A."/>
            <person name="D'Eustachio P."/>
            <person name="Fitch D.H."/>
            <person name="Fulton L.A."/>
            <person name="Fulton R.E."/>
            <person name="Griffiths-Jones S."/>
            <person name="Harris T.W."/>
            <person name="Hillier L.W."/>
            <person name="Kamath R."/>
            <person name="Kuwabara P.E."/>
            <person name="Mardis E.R."/>
            <person name="Marra M.A."/>
            <person name="Miner T.L."/>
            <person name="Minx P."/>
            <person name="Mullikin J.C."/>
            <person name="Plumb R.W."/>
            <person name="Rogers J."/>
            <person name="Schein J.E."/>
            <person name="Sohrmann M."/>
            <person name="Spieth J."/>
            <person name="Stajich J.E."/>
            <person name="Wei C."/>
            <person name="Willey D."/>
            <person name="Wilson R.K."/>
            <person name="Durbin R."/>
            <person name="Waterston R.H."/>
        </authorList>
    </citation>
    <scope>NUCLEOTIDE SEQUENCE [LARGE SCALE GENOMIC DNA]</scope>
    <source>
        <strain evidence="2 3">AF16</strain>
    </source>
</reference>
<sequence>MRQNEQDENKEKRQRSRKEHLKGDIP</sequence>
<dbReference type="HOGENOM" id="CLU_3417446_0_0_1"/>
<name>B6IJ35_CAEBR</name>
<dbReference type="KEGG" id="cbr:CBG_27737"/>